<name>A0A7X0LJ54_9BACT</name>
<gene>
    <name evidence="1" type="ORF">HNQ40_000298</name>
</gene>
<protein>
    <recommendedName>
        <fullName evidence="3">Peptidase MA superfamily protein</fullName>
    </recommendedName>
</protein>
<organism evidence="1 2">
    <name type="scientific">Algisphaera agarilytica</name>
    <dbReference type="NCBI Taxonomy" id="1385975"/>
    <lineage>
        <taxon>Bacteria</taxon>
        <taxon>Pseudomonadati</taxon>
        <taxon>Planctomycetota</taxon>
        <taxon>Phycisphaerae</taxon>
        <taxon>Phycisphaerales</taxon>
        <taxon>Phycisphaeraceae</taxon>
        <taxon>Algisphaera</taxon>
    </lineage>
</organism>
<accession>A0A7X0LJ54</accession>
<dbReference type="AlphaFoldDB" id="A0A7X0LJ54"/>
<dbReference type="RefSeq" id="WP_184675684.1">
    <property type="nucleotide sequence ID" value="NZ_JACHGY010000001.1"/>
</dbReference>
<dbReference type="Proteomes" id="UP000541810">
    <property type="component" value="Unassembled WGS sequence"/>
</dbReference>
<sequence length="322" mass="35189">MDDAMIQLGSRLLGAMAERQGLPRPDWQRVQMRWWALPSEAQPAAWTAVEWVWQHTLAASWGGDFRVVQQGECIMTTDLPEEEAQRAVAFMERALATIERCVTGLGLDDYSDGGPGLDVAVVCREVEDYLDYVSDAHEPDYVGAVSGGMCLHQGSVHVAAHGKTAATLEPVMAHELAHSRLAGLGLPVWLEEGLVVHLEKAVAPNEDFANDLHTIALHRAFWTPRRLADFFTGDAFCGPDDAHGLPYALAYQMVGELMQDDTTKLATLLEAAAWEDQGISACEAVYGVPPIELIPRFIRDAAEANAADEAINEPPHPDDDPE</sequence>
<proteinExistence type="predicted"/>
<evidence type="ECO:0000313" key="2">
    <source>
        <dbReference type="Proteomes" id="UP000541810"/>
    </source>
</evidence>
<evidence type="ECO:0008006" key="3">
    <source>
        <dbReference type="Google" id="ProtNLM"/>
    </source>
</evidence>
<evidence type="ECO:0000313" key="1">
    <source>
        <dbReference type="EMBL" id="MBB6428492.1"/>
    </source>
</evidence>
<comment type="caution">
    <text evidence="1">The sequence shown here is derived from an EMBL/GenBank/DDBJ whole genome shotgun (WGS) entry which is preliminary data.</text>
</comment>
<keyword evidence="2" id="KW-1185">Reference proteome</keyword>
<dbReference type="EMBL" id="JACHGY010000001">
    <property type="protein sequence ID" value="MBB6428492.1"/>
    <property type="molecule type" value="Genomic_DNA"/>
</dbReference>
<reference evidence="1 2" key="1">
    <citation type="submission" date="2020-08" db="EMBL/GenBank/DDBJ databases">
        <title>Genomic Encyclopedia of Type Strains, Phase IV (KMG-IV): sequencing the most valuable type-strain genomes for metagenomic binning, comparative biology and taxonomic classification.</title>
        <authorList>
            <person name="Goeker M."/>
        </authorList>
    </citation>
    <scope>NUCLEOTIDE SEQUENCE [LARGE SCALE GENOMIC DNA]</scope>
    <source>
        <strain evidence="1 2">DSM 103725</strain>
    </source>
</reference>